<evidence type="ECO:0000256" key="1">
    <source>
        <dbReference type="ARBA" id="ARBA00004651"/>
    </source>
</evidence>
<keyword evidence="5 7" id="KW-0472">Membrane</keyword>
<dbReference type="Proteomes" id="UP000199072">
    <property type="component" value="Unassembled WGS sequence"/>
</dbReference>
<dbReference type="GO" id="GO:0005886">
    <property type="term" value="C:plasma membrane"/>
    <property type="evidence" value="ECO:0007669"/>
    <property type="project" value="UniProtKB-SubCell"/>
</dbReference>
<dbReference type="EMBL" id="FNAI01000002">
    <property type="protein sequence ID" value="SDD82398.1"/>
    <property type="molecule type" value="Genomic_DNA"/>
</dbReference>
<gene>
    <name evidence="10" type="ORF">SAMN05216464_102689</name>
</gene>
<keyword evidence="4 7" id="KW-1133">Transmembrane helix</keyword>
<comment type="similarity">
    <text evidence="6">Belongs to the ABC-4 integral membrane protein family.</text>
</comment>
<evidence type="ECO:0000256" key="4">
    <source>
        <dbReference type="ARBA" id="ARBA00022989"/>
    </source>
</evidence>
<evidence type="ECO:0000256" key="5">
    <source>
        <dbReference type="ARBA" id="ARBA00023136"/>
    </source>
</evidence>
<name>A0A1G6XW29_9SPHI</name>
<dbReference type="InterPro" id="IPR050250">
    <property type="entry name" value="Macrolide_Exporter_MacB"/>
</dbReference>
<protein>
    <submittedName>
        <fullName evidence="10">Putative ABC transport system permease protein</fullName>
    </submittedName>
</protein>
<evidence type="ECO:0000313" key="10">
    <source>
        <dbReference type="EMBL" id="SDD82398.1"/>
    </source>
</evidence>
<dbReference type="GO" id="GO:0022857">
    <property type="term" value="F:transmembrane transporter activity"/>
    <property type="evidence" value="ECO:0007669"/>
    <property type="project" value="TreeGrafter"/>
</dbReference>
<evidence type="ECO:0000256" key="3">
    <source>
        <dbReference type="ARBA" id="ARBA00022692"/>
    </source>
</evidence>
<comment type="subcellular location">
    <subcellularLocation>
        <location evidence="1">Cell membrane</location>
        <topology evidence="1">Multi-pass membrane protein</topology>
    </subcellularLocation>
</comment>
<evidence type="ECO:0000313" key="11">
    <source>
        <dbReference type="Proteomes" id="UP000199072"/>
    </source>
</evidence>
<keyword evidence="3 7" id="KW-0812">Transmembrane</keyword>
<feature type="transmembrane region" description="Helical" evidence="7">
    <location>
        <begin position="21"/>
        <end position="41"/>
    </location>
</feature>
<feature type="domain" description="MacB-like periplasmic core" evidence="9">
    <location>
        <begin position="97"/>
        <end position="240"/>
    </location>
</feature>
<feature type="transmembrane region" description="Helical" evidence="7">
    <location>
        <begin position="357"/>
        <end position="379"/>
    </location>
</feature>
<dbReference type="InterPro" id="IPR025857">
    <property type="entry name" value="MacB_PCD"/>
</dbReference>
<sequence>MFKHLFKLIWNKKKQNFLLMSEMFFSFLVLFAVFTLLVFYYQNYKKPMGFDYKDVWVVSYNNSLKTKNTDSVNAYYQTMRKNITAMPEVNDISFCSDNIPFSSNHWTEGVTYKKVETDGVNWFTVDANYKNTLNVKLLEGRWFEKSDVVSKYKPVLINSDLKEKLFGAEPGTGKILDRGDKGKDKVKVIGVIQSLKLGGDYAKPAIALYNLADTGSYHWLGKIMIKVSPTKANAAFEARLYKLLANYMKDSNVEIEHMVNKRTEVNYFTLVPMIVLLTVGGFLVINVALGLFGVLWYNINKRRGEIGLRRAVGATGSSVSNQLITESMILATLSLIIGTFFAIQFPLLNVFDMPAGIYLTAILLSIIFIYLLVFLCSLYPGKQAAAIYPAVALHEE</sequence>
<feature type="domain" description="ABC3 transporter permease C-terminal" evidence="8">
    <location>
        <begin position="279"/>
        <end position="389"/>
    </location>
</feature>
<dbReference type="STRING" id="1391627.SAMN05216464_102689"/>
<dbReference type="InterPro" id="IPR003838">
    <property type="entry name" value="ABC3_permease_C"/>
</dbReference>
<dbReference type="AlphaFoldDB" id="A0A1G6XW29"/>
<dbReference type="Pfam" id="PF12704">
    <property type="entry name" value="MacB_PCD"/>
    <property type="match status" value="1"/>
</dbReference>
<evidence type="ECO:0000259" key="8">
    <source>
        <dbReference type="Pfam" id="PF02687"/>
    </source>
</evidence>
<dbReference type="RefSeq" id="WP_091147168.1">
    <property type="nucleotide sequence ID" value="NZ_FNAI01000002.1"/>
</dbReference>
<evidence type="ECO:0000256" key="2">
    <source>
        <dbReference type="ARBA" id="ARBA00022475"/>
    </source>
</evidence>
<dbReference type="PANTHER" id="PTHR30572">
    <property type="entry name" value="MEMBRANE COMPONENT OF TRANSPORTER-RELATED"/>
    <property type="match status" value="1"/>
</dbReference>
<evidence type="ECO:0000256" key="7">
    <source>
        <dbReference type="SAM" id="Phobius"/>
    </source>
</evidence>
<evidence type="ECO:0000259" key="9">
    <source>
        <dbReference type="Pfam" id="PF12704"/>
    </source>
</evidence>
<feature type="transmembrane region" description="Helical" evidence="7">
    <location>
        <begin position="328"/>
        <end position="351"/>
    </location>
</feature>
<dbReference type="OrthoDB" id="8769057at2"/>
<accession>A0A1G6XW29</accession>
<proteinExistence type="inferred from homology"/>
<evidence type="ECO:0000256" key="6">
    <source>
        <dbReference type="ARBA" id="ARBA00038076"/>
    </source>
</evidence>
<keyword evidence="11" id="KW-1185">Reference proteome</keyword>
<reference evidence="10 11" key="1">
    <citation type="submission" date="2016-10" db="EMBL/GenBank/DDBJ databases">
        <authorList>
            <person name="de Groot N.N."/>
        </authorList>
    </citation>
    <scope>NUCLEOTIDE SEQUENCE [LARGE SCALE GENOMIC DNA]</scope>
    <source>
        <strain evidence="10 11">47C3B</strain>
    </source>
</reference>
<keyword evidence="2" id="KW-1003">Cell membrane</keyword>
<organism evidence="10 11">
    <name type="scientific">Mucilaginibacter pineti</name>
    <dbReference type="NCBI Taxonomy" id="1391627"/>
    <lineage>
        <taxon>Bacteria</taxon>
        <taxon>Pseudomonadati</taxon>
        <taxon>Bacteroidota</taxon>
        <taxon>Sphingobacteriia</taxon>
        <taxon>Sphingobacteriales</taxon>
        <taxon>Sphingobacteriaceae</taxon>
        <taxon>Mucilaginibacter</taxon>
    </lineage>
</organism>
<feature type="transmembrane region" description="Helical" evidence="7">
    <location>
        <begin position="270"/>
        <end position="299"/>
    </location>
</feature>
<dbReference type="Pfam" id="PF02687">
    <property type="entry name" value="FtsX"/>
    <property type="match status" value="1"/>
</dbReference>
<dbReference type="PANTHER" id="PTHR30572:SF4">
    <property type="entry name" value="ABC TRANSPORTER PERMEASE YTRF"/>
    <property type="match status" value="1"/>
</dbReference>